<dbReference type="RefSeq" id="WP_126462366.1">
    <property type="nucleotide sequence ID" value="NZ_RYDJ01000007.1"/>
</dbReference>
<dbReference type="Gene3D" id="3.90.1010.10">
    <property type="match status" value="1"/>
</dbReference>
<accession>A0A3S0Q8N8</accession>
<comment type="similarity">
    <text evidence="1">Belongs to the SufE family.</text>
</comment>
<protein>
    <submittedName>
        <fullName evidence="3">SufE family protein</fullName>
    </submittedName>
</protein>
<dbReference type="PANTHER" id="PTHR43597">
    <property type="entry name" value="SULFUR ACCEPTOR PROTEIN CSDE"/>
    <property type="match status" value="1"/>
</dbReference>
<evidence type="ECO:0000313" key="4">
    <source>
        <dbReference type="Proteomes" id="UP000280825"/>
    </source>
</evidence>
<reference evidence="3 4" key="1">
    <citation type="submission" date="2018-12" db="EMBL/GenBank/DDBJ databases">
        <title>Flavobacterium sp. nov., isolated from glacier ice.</title>
        <authorList>
            <person name="Liu Q."/>
            <person name="Xin Y.-H."/>
        </authorList>
    </citation>
    <scope>NUCLEOTIDE SEQUENCE [LARGE SCALE GENOMIC DNA]</scope>
    <source>
        <strain evidence="3 4">RB1N8</strain>
    </source>
</reference>
<dbReference type="EMBL" id="RYDJ01000007">
    <property type="protein sequence ID" value="RTZ04868.1"/>
    <property type="molecule type" value="Genomic_DNA"/>
</dbReference>
<keyword evidence="4" id="KW-1185">Reference proteome</keyword>
<proteinExistence type="inferred from homology"/>
<dbReference type="InterPro" id="IPR003808">
    <property type="entry name" value="Fe-S_metab-assoc_dom"/>
</dbReference>
<feature type="domain" description="Fe-S metabolism associated" evidence="2">
    <location>
        <begin position="12"/>
        <end position="130"/>
    </location>
</feature>
<evidence type="ECO:0000256" key="1">
    <source>
        <dbReference type="ARBA" id="ARBA00010282"/>
    </source>
</evidence>
<dbReference type="PANTHER" id="PTHR43597:SF5">
    <property type="entry name" value="SUFE-LIKE PROTEIN 2, CHLOROPLASTIC"/>
    <property type="match status" value="1"/>
</dbReference>
<comment type="caution">
    <text evidence="3">The sequence shown here is derived from an EMBL/GenBank/DDBJ whole genome shotgun (WGS) entry which is preliminary data.</text>
</comment>
<sequence length="140" mass="15882">MKTIENIEQELVEEFSEFEDLFDKFGYLIDLGKNLKPLDVSLKTDNCMIKGCQAHVWLYSELKDGKIIFYADANADYAKGLVAMLIHVLSGHTPDEIIKAPLNFIERIGFKSMLSMKRAGGLESMIKQMKLDAVVYKAKD</sequence>
<dbReference type="Proteomes" id="UP000280825">
    <property type="component" value="Unassembled WGS sequence"/>
</dbReference>
<dbReference type="SUPFAM" id="SSF82649">
    <property type="entry name" value="SufE/NifU"/>
    <property type="match status" value="1"/>
</dbReference>
<organism evidence="3 4">
    <name type="scientific">Flavobacterium bomense</name>
    <dbReference type="NCBI Taxonomy" id="2497483"/>
    <lineage>
        <taxon>Bacteria</taxon>
        <taxon>Pseudomonadati</taxon>
        <taxon>Bacteroidota</taxon>
        <taxon>Flavobacteriia</taxon>
        <taxon>Flavobacteriales</taxon>
        <taxon>Flavobacteriaceae</taxon>
        <taxon>Flavobacterium</taxon>
    </lineage>
</organism>
<dbReference type="Pfam" id="PF02657">
    <property type="entry name" value="SufE"/>
    <property type="match status" value="1"/>
</dbReference>
<evidence type="ECO:0000313" key="3">
    <source>
        <dbReference type="EMBL" id="RTZ04868.1"/>
    </source>
</evidence>
<evidence type="ECO:0000259" key="2">
    <source>
        <dbReference type="Pfam" id="PF02657"/>
    </source>
</evidence>
<gene>
    <name evidence="3" type="ORF">EKL98_07955</name>
</gene>
<dbReference type="AlphaFoldDB" id="A0A3S0Q8N8"/>
<name>A0A3S0Q8N8_9FLAO</name>